<dbReference type="SUPFAM" id="SSF52540">
    <property type="entry name" value="P-loop containing nucleoside triphosphate hydrolases"/>
    <property type="match status" value="1"/>
</dbReference>
<proteinExistence type="predicted"/>
<dbReference type="VEuPathDB" id="FungiDB:AeMF1_000758"/>
<dbReference type="EMBL" id="VJMJ01000030">
    <property type="protein sequence ID" value="KAF0742202.1"/>
    <property type="molecule type" value="Genomic_DNA"/>
</dbReference>
<dbReference type="Proteomes" id="UP000481153">
    <property type="component" value="Unassembled WGS sequence"/>
</dbReference>
<dbReference type="Pfam" id="PF13238">
    <property type="entry name" value="AAA_18"/>
    <property type="match status" value="1"/>
</dbReference>
<sequence length="206" mass="22480">MASIEALHAPVLVYFIGWPGTGKKTIGKALQKTLPGARFISNHHIIDLAGAIVGAQGREFYQSVRAAIHATAMELLFDNLKTNAAACRVAIVTGSHAGGEHDLGVFQRVHEAAKRHEIRVVGILLDCDLEENKRRLVTDERIGKKLTRTDELQLFHTTRTIYDQVPHPLRLNVTHLSPEEAAAIIWNHVVDVCAASSTTAATTTSP</sequence>
<accession>A0A6G0XNX8</accession>
<keyword evidence="2" id="KW-1185">Reference proteome</keyword>
<comment type="caution">
    <text evidence="1">The sequence shown here is derived from an EMBL/GenBank/DDBJ whole genome shotgun (WGS) entry which is preliminary data.</text>
</comment>
<evidence type="ECO:0000313" key="2">
    <source>
        <dbReference type="Proteomes" id="UP000481153"/>
    </source>
</evidence>
<organism evidence="1 2">
    <name type="scientific">Aphanomyces euteiches</name>
    <dbReference type="NCBI Taxonomy" id="100861"/>
    <lineage>
        <taxon>Eukaryota</taxon>
        <taxon>Sar</taxon>
        <taxon>Stramenopiles</taxon>
        <taxon>Oomycota</taxon>
        <taxon>Saprolegniomycetes</taxon>
        <taxon>Saprolegniales</taxon>
        <taxon>Verrucalvaceae</taxon>
        <taxon>Aphanomyces</taxon>
    </lineage>
</organism>
<evidence type="ECO:0000313" key="1">
    <source>
        <dbReference type="EMBL" id="KAF0742202.1"/>
    </source>
</evidence>
<dbReference type="AlphaFoldDB" id="A0A6G0XNX8"/>
<name>A0A6G0XNX8_9STRA</name>
<dbReference type="Gene3D" id="3.40.50.300">
    <property type="entry name" value="P-loop containing nucleotide triphosphate hydrolases"/>
    <property type="match status" value="1"/>
</dbReference>
<protein>
    <submittedName>
        <fullName evidence="1">Uncharacterized protein</fullName>
    </submittedName>
</protein>
<dbReference type="InterPro" id="IPR027417">
    <property type="entry name" value="P-loop_NTPase"/>
</dbReference>
<gene>
    <name evidence="1" type="ORF">Ae201684_002867</name>
</gene>
<dbReference type="OrthoDB" id="5426988at2759"/>
<reference evidence="1 2" key="1">
    <citation type="submission" date="2019-07" db="EMBL/GenBank/DDBJ databases">
        <title>Genomics analysis of Aphanomyces spp. identifies a new class of oomycete effector associated with host adaptation.</title>
        <authorList>
            <person name="Gaulin E."/>
        </authorList>
    </citation>
    <scope>NUCLEOTIDE SEQUENCE [LARGE SCALE GENOMIC DNA]</scope>
    <source>
        <strain evidence="1 2">ATCC 201684</strain>
    </source>
</reference>